<keyword evidence="1" id="KW-0479">Metal-binding</keyword>
<dbReference type="PANTHER" id="PTHR11771">
    <property type="entry name" value="LIPOXYGENASE"/>
    <property type="match status" value="1"/>
</dbReference>
<sequence>MEMIMESLPDISQSCMEMAIAWHLSRAQPDAIPLGRHTEEYFTEEAAQTEIRKFNETLKEIEQKIEEKNHSLALKYEYLKPSRIENSITI</sequence>
<dbReference type="AlphaFoldDB" id="A0AAD8FMX8"/>
<dbReference type="Proteomes" id="UP001230051">
    <property type="component" value="Unassembled WGS sequence"/>
</dbReference>
<dbReference type="InterPro" id="IPR013819">
    <property type="entry name" value="LipOase_C"/>
</dbReference>
<dbReference type="GO" id="GO:0016702">
    <property type="term" value="F:oxidoreductase activity, acting on single donors with incorporation of molecular oxygen, incorporation of two atoms of oxygen"/>
    <property type="evidence" value="ECO:0007669"/>
    <property type="project" value="InterPro"/>
</dbReference>
<feature type="domain" description="Lipoxygenase" evidence="5">
    <location>
        <begin position="1"/>
        <end position="90"/>
    </location>
</feature>
<keyword evidence="3" id="KW-0560">Oxidoreductase</keyword>
<reference evidence="6" key="1">
    <citation type="submission" date="2022-02" db="EMBL/GenBank/DDBJ databases">
        <title>Atlantic sturgeon de novo genome assembly.</title>
        <authorList>
            <person name="Stock M."/>
            <person name="Klopp C."/>
            <person name="Guiguen Y."/>
            <person name="Cabau C."/>
            <person name="Parinello H."/>
            <person name="Santidrian Yebra-Pimentel E."/>
            <person name="Kuhl H."/>
            <person name="Dirks R.P."/>
            <person name="Guessner J."/>
            <person name="Wuertz S."/>
            <person name="Du K."/>
            <person name="Schartl M."/>
        </authorList>
    </citation>
    <scope>NUCLEOTIDE SEQUENCE</scope>
    <source>
        <strain evidence="6">STURGEONOMICS-FGT-2020</strain>
        <tissue evidence="6">Whole blood</tissue>
    </source>
</reference>
<keyword evidence="7" id="KW-1185">Reference proteome</keyword>
<evidence type="ECO:0000313" key="7">
    <source>
        <dbReference type="Proteomes" id="UP001230051"/>
    </source>
</evidence>
<keyword evidence="2" id="KW-0223">Dioxygenase</keyword>
<dbReference type="GO" id="GO:0034440">
    <property type="term" value="P:lipid oxidation"/>
    <property type="evidence" value="ECO:0007669"/>
    <property type="project" value="InterPro"/>
</dbReference>
<evidence type="ECO:0000256" key="2">
    <source>
        <dbReference type="ARBA" id="ARBA00022964"/>
    </source>
</evidence>
<proteinExistence type="predicted"/>
<dbReference type="InterPro" id="IPR000907">
    <property type="entry name" value="LipOase"/>
</dbReference>
<name>A0AAD8FMX8_ACIOX</name>
<protein>
    <recommendedName>
        <fullName evidence="5">Lipoxygenase domain-containing protein</fullName>
    </recommendedName>
</protein>
<dbReference type="Gene3D" id="1.20.245.10">
    <property type="entry name" value="Lipoxygenase-1, Domain 5"/>
    <property type="match status" value="1"/>
</dbReference>
<comment type="caution">
    <text evidence="6">The sequence shown here is derived from an EMBL/GenBank/DDBJ whole genome shotgun (WGS) entry which is preliminary data.</text>
</comment>
<dbReference type="EMBL" id="JAGXEW010000430">
    <property type="protein sequence ID" value="KAK1139663.1"/>
    <property type="molecule type" value="Genomic_DNA"/>
</dbReference>
<keyword evidence="4" id="KW-0175">Coiled coil</keyword>
<evidence type="ECO:0000259" key="5">
    <source>
        <dbReference type="PROSITE" id="PS51393"/>
    </source>
</evidence>
<organism evidence="6 7">
    <name type="scientific">Acipenser oxyrinchus oxyrinchus</name>
    <dbReference type="NCBI Taxonomy" id="40147"/>
    <lineage>
        <taxon>Eukaryota</taxon>
        <taxon>Metazoa</taxon>
        <taxon>Chordata</taxon>
        <taxon>Craniata</taxon>
        <taxon>Vertebrata</taxon>
        <taxon>Euteleostomi</taxon>
        <taxon>Actinopterygii</taxon>
        <taxon>Chondrostei</taxon>
        <taxon>Acipenseriformes</taxon>
        <taxon>Acipenseridae</taxon>
        <taxon>Acipenser</taxon>
    </lineage>
</organism>
<evidence type="ECO:0000256" key="1">
    <source>
        <dbReference type="ARBA" id="ARBA00022723"/>
    </source>
</evidence>
<gene>
    <name evidence="6" type="ORF">AOXY_G37536</name>
</gene>
<evidence type="ECO:0000313" key="6">
    <source>
        <dbReference type="EMBL" id="KAK1139663.1"/>
    </source>
</evidence>
<dbReference type="Pfam" id="PF00305">
    <property type="entry name" value="Lipoxygenase"/>
    <property type="match status" value="1"/>
</dbReference>
<dbReference type="SUPFAM" id="SSF48484">
    <property type="entry name" value="Lipoxigenase"/>
    <property type="match status" value="1"/>
</dbReference>
<evidence type="ECO:0000256" key="3">
    <source>
        <dbReference type="ARBA" id="ARBA00023002"/>
    </source>
</evidence>
<dbReference type="InterPro" id="IPR036226">
    <property type="entry name" value="LipOase_C_sf"/>
</dbReference>
<evidence type="ECO:0000256" key="4">
    <source>
        <dbReference type="SAM" id="Coils"/>
    </source>
</evidence>
<dbReference type="PROSITE" id="PS51393">
    <property type="entry name" value="LIPOXYGENASE_3"/>
    <property type="match status" value="1"/>
</dbReference>
<dbReference type="GO" id="GO:0046872">
    <property type="term" value="F:metal ion binding"/>
    <property type="evidence" value="ECO:0007669"/>
    <property type="project" value="UniProtKB-KW"/>
</dbReference>
<feature type="coiled-coil region" evidence="4">
    <location>
        <begin position="44"/>
        <end position="71"/>
    </location>
</feature>
<accession>A0AAD8FMX8</accession>